<dbReference type="InterPro" id="IPR025733">
    <property type="entry name" value="PAPs_C"/>
</dbReference>
<dbReference type="GO" id="GO:0003993">
    <property type="term" value="F:acid phosphatase activity"/>
    <property type="evidence" value="ECO:0007669"/>
    <property type="project" value="UniProtKB-EC"/>
</dbReference>
<dbReference type="EMBL" id="JBEDNZ010000015">
    <property type="protein sequence ID" value="KAL0829461.1"/>
    <property type="molecule type" value="Genomic_DNA"/>
</dbReference>
<dbReference type="Pfam" id="PF16656">
    <property type="entry name" value="Pur_ac_phosph_N"/>
    <property type="match status" value="1"/>
</dbReference>
<evidence type="ECO:0000259" key="4">
    <source>
        <dbReference type="Pfam" id="PF00149"/>
    </source>
</evidence>
<evidence type="ECO:0000313" key="7">
    <source>
        <dbReference type="EMBL" id="KAL0829461.1"/>
    </source>
</evidence>
<dbReference type="EC" id="3.1.3.2" evidence="3"/>
<name>A0ABD0SUN7_LOXSC</name>
<evidence type="ECO:0000259" key="6">
    <source>
        <dbReference type="Pfam" id="PF16656"/>
    </source>
</evidence>
<dbReference type="SUPFAM" id="SSF56300">
    <property type="entry name" value="Metallo-dependent phosphatases"/>
    <property type="match status" value="1"/>
</dbReference>
<dbReference type="AlphaFoldDB" id="A0ABD0SUN7"/>
<feature type="chain" id="PRO_5044528751" description="Purple acid phosphatase" evidence="3">
    <location>
        <begin position="18"/>
        <end position="436"/>
    </location>
</feature>
<dbReference type="InterPro" id="IPR041792">
    <property type="entry name" value="MPP_PAP"/>
</dbReference>
<accession>A0ABD0SUN7</accession>
<feature type="domain" description="Purple acid phosphatase N-terminal" evidence="6">
    <location>
        <begin position="27"/>
        <end position="119"/>
    </location>
</feature>
<gene>
    <name evidence="7" type="ORF">ABMA28_004226</name>
</gene>
<dbReference type="Pfam" id="PF14008">
    <property type="entry name" value="Metallophos_C"/>
    <property type="match status" value="1"/>
</dbReference>
<evidence type="ECO:0000259" key="5">
    <source>
        <dbReference type="Pfam" id="PF14008"/>
    </source>
</evidence>
<dbReference type="Gene3D" id="3.60.21.10">
    <property type="match status" value="1"/>
</dbReference>
<protein>
    <recommendedName>
        <fullName evidence="3">Purple acid phosphatase</fullName>
        <ecNumber evidence="3">3.1.3.2</ecNumber>
    </recommendedName>
</protein>
<evidence type="ECO:0000256" key="1">
    <source>
        <dbReference type="ARBA" id="ARBA00022729"/>
    </source>
</evidence>
<evidence type="ECO:0000256" key="3">
    <source>
        <dbReference type="RuleBase" id="RU361203"/>
    </source>
</evidence>
<feature type="signal peptide" evidence="3">
    <location>
        <begin position="1"/>
        <end position="17"/>
    </location>
</feature>
<dbReference type="InterPro" id="IPR015914">
    <property type="entry name" value="PAPs_N"/>
</dbReference>
<keyword evidence="1 3" id="KW-0732">Signal</keyword>
<comment type="similarity">
    <text evidence="3">Belongs to the metallophosphoesterase superfamily. Purple acid phosphatase family.</text>
</comment>
<evidence type="ECO:0000313" key="8">
    <source>
        <dbReference type="Proteomes" id="UP001549921"/>
    </source>
</evidence>
<dbReference type="SUPFAM" id="SSF49363">
    <property type="entry name" value="Purple acid phosphatase, N-terminal domain"/>
    <property type="match status" value="1"/>
</dbReference>
<proteinExistence type="inferred from homology"/>
<dbReference type="CDD" id="cd00839">
    <property type="entry name" value="MPP_PAPs"/>
    <property type="match status" value="1"/>
</dbReference>
<feature type="domain" description="Purple acid phosphatase C-terminal" evidence="5">
    <location>
        <begin position="355"/>
        <end position="422"/>
    </location>
</feature>
<dbReference type="Proteomes" id="UP001549921">
    <property type="component" value="Unassembled WGS sequence"/>
</dbReference>
<comment type="caution">
    <text evidence="7">The sequence shown here is derived from an EMBL/GenBank/DDBJ whole genome shotgun (WGS) entry which is preliminary data.</text>
</comment>
<comment type="catalytic activity">
    <reaction evidence="3">
        <text>a phosphate monoester + H2O = an alcohol + phosphate</text>
        <dbReference type="Rhea" id="RHEA:15017"/>
        <dbReference type="ChEBI" id="CHEBI:15377"/>
        <dbReference type="ChEBI" id="CHEBI:30879"/>
        <dbReference type="ChEBI" id="CHEBI:43474"/>
        <dbReference type="ChEBI" id="CHEBI:67140"/>
        <dbReference type="EC" id="3.1.3.2"/>
    </reaction>
</comment>
<keyword evidence="3" id="KW-0378">Hydrolase</keyword>
<dbReference type="PANTHER" id="PTHR45867">
    <property type="entry name" value="PURPLE ACID PHOSPHATASE"/>
    <property type="match status" value="1"/>
</dbReference>
<sequence>MRLYLLVFLFGVSWARGVDWSPNYEQPEQIHLSFGEKTNDIVVTWSTFNDTTSVVRYKNYGESEWQLVMGSSKVFIDGGQMKRPQWIHRVTLQDLAYDTRYNYIVGLSPAQSAPLSFKTPPAGEDWVVRIAIYGDMGVNNSMSLPFLLKDVEQEKYDLILHVGDFAYDMNEQEGRVGDEFMRMLQPLAASLPYMTCPGNHESAYNFSHYSNRFSMPGAESNLYYSFDVGPIHFISISTEVYYFTEYGLKLVVNQYEWLKQDLAKAASKVNRAKRPWIILFGHRPMYCSNSDDMDCSLEYTRTGYLGLFGLESLLQEFGVDLVIWAHEHSYERTWPLYDNQVYNGSYQHPYTNPRAPVHLVTGSAGCREGTDRFIKHPKPWSAFRSSDYGYTRFAAHNNTHIYIEQVAVEHALGADEGDVIDSFWLVKELHAPYTGI</sequence>
<reference evidence="7 8" key="1">
    <citation type="submission" date="2024-06" db="EMBL/GenBank/DDBJ databases">
        <title>A chromosome-level genome assembly of beet webworm, Loxostege sticticalis.</title>
        <authorList>
            <person name="Zhang Y."/>
        </authorList>
    </citation>
    <scope>NUCLEOTIDE SEQUENCE [LARGE SCALE GENOMIC DNA]</scope>
    <source>
        <strain evidence="7">AQ028</strain>
        <tissue evidence="7">Male pupae</tissue>
    </source>
</reference>
<keyword evidence="2" id="KW-0325">Glycoprotein</keyword>
<organism evidence="7 8">
    <name type="scientific">Loxostege sticticalis</name>
    <name type="common">Beet webworm moth</name>
    <dbReference type="NCBI Taxonomy" id="481309"/>
    <lineage>
        <taxon>Eukaryota</taxon>
        <taxon>Metazoa</taxon>
        <taxon>Ecdysozoa</taxon>
        <taxon>Arthropoda</taxon>
        <taxon>Hexapoda</taxon>
        <taxon>Insecta</taxon>
        <taxon>Pterygota</taxon>
        <taxon>Neoptera</taxon>
        <taxon>Endopterygota</taxon>
        <taxon>Lepidoptera</taxon>
        <taxon>Glossata</taxon>
        <taxon>Ditrysia</taxon>
        <taxon>Pyraloidea</taxon>
        <taxon>Crambidae</taxon>
        <taxon>Pyraustinae</taxon>
        <taxon>Loxostege</taxon>
    </lineage>
</organism>
<feature type="domain" description="Calcineurin-like phosphoesterase" evidence="4">
    <location>
        <begin position="129"/>
        <end position="330"/>
    </location>
</feature>
<dbReference type="PANTHER" id="PTHR45867:SF3">
    <property type="entry name" value="ACID PHOSPHATASE TYPE 7"/>
    <property type="match status" value="1"/>
</dbReference>
<dbReference type="InterPro" id="IPR029052">
    <property type="entry name" value="Metallo-depent_PP-like"/>
</dbReference>
<dbReference type="Pfam" id="PF00149">
    <property type="entry name" value="Metallophos"/>
    <property type="match status" value="1"/>
</dbReference>
<evidence type="ECO:0000256" key="2">
    <source>
        <dbReference type="ARBA" id="ARBA00023180"/>
    </source>
</evidence>
<dbReference type="Gene3D" id="2.60.40.380">
    <property type="entry name" value="Purple acid phosphatase-like, N-terminal"/>
    <property type="match status" value="1"/>
</dbReference>
<dbReference type="InterPro" id="IPR008963">
    <property type="entry name" value="Purple_acid_Pase-like_N"/>
</dbReference>
<dbReference type="InterPro" id="IPR004843">
    <property type="entry name" value="Calcineurin-like_PHP"/>
</dbReference>